<keyword evidence="5 8" id="KW-0812">Transmembrane</keyword>
<dbReference type="InterPro" id="IPR035906">
    <property type="entry name" value="MetI-like_sf"/>
</dbReference>
<dbReference type="GO" id="GO:0055085">
    <property type="term" value="P:transmembrane transport"/>
    <property type="evidence" value="ECO:0007669"/>
    <property type="project" value="InterPro"/>
</dbReference>
<evidence type="ECO:0000256" key="8">
    <source>
        <dbReference type="RuleBase" id="RU363032"/>
    </source>
</evidence>
<gene>
    <name evidence="10" type="ORF">HHUB_2062</name>
</gene>
<sequence>MMGALADESMFAWFGERIKRRDSTSVFLLAPLAAFELVFFVVPFLILVRMSFNAQPETGFYETGWTLAAYGDILASDLYQQMILFSFKLGVIATVVAVALALFYAYAAYRADGLTKSILLFSIILPLLTTLVVKTYAWRPLLAPNGVLNDLLLSAGLIGSRIQFAPSLFGTVVGQVYIVFPYAVLAIYSVLSTLDWDVVEAARDLGASRPRSFAEVVLPEVLPGVAVATVVSFAWSVGAYAAPSQLGTGSQTTFAMEIGNLMLTNFNWPVGAAFALLMLAAMLASSLAVIRLLTGSIGGVQDV</sequence>
<feature type="transmembrane region" description="Helical" evidence="8">
    <location>
        <begin position="217"/>
        <end position="242"/>
    </location>
</feature>
<dbReference type="InterPro" id="IPR000515">
    <property type="entry name" value="MetI-like"/>
</dbReference>
<feature type="transmembrane region" description="Helical" evidence="8">
    <location>
        <begin position="118"/>
        <end position="138"/>
    </location>
</feature>
<protein>
    <submittedName>
        <fullName evidence="10">ABC-type transport system permease protein</fullName>
    </submittedName>
</protein>
<dbReference type="PROSITE" id="PS50928">
    <property type="entry name" value="ABC_TM1"/>
    <property type="match status" value="1"/>
</dbReference>
<dbReference type="PANTHER" id="PTHR42929">
    <property type="entry name" value="INNER MEMBRANE ABC TRANSPORTER PERMEASE PROTEIN YDCU-RELATED-RELATED"/>
    <property type="match status" value="1"/>
</dbReference>
<accession>A0A0U5CXK0</accession>
<evidence type="ECO:0000256" key="4">
    <source>
        <dbReference type="ARBA" id="ARBA00022475"/>
    </source>
</evidence>
<dbReference type="PANTHER" id="PTHR42929:SF1">
    <property type="entry name" value="INNER MEMBRANE ABC TRANSPORTER PERMEASE PROTEIN YDCU-RELATED"/>
    <property type="match status" value="1"/>
</dbReference>
<comment type="similarity">
    <text evidence="2">Belongs to the binding-protein-dependent transport system permease family. CysTW subfamily.</text>
</comment>
<comment type="subcellular location">
    <subcellularLocation>
        <location evidence="1 8">Cell membrane</location>
        <topology evidence="1 8">Multi-pass membrane protein</topology>
    </subcellularLocation>
</comment>
<evidence type="ECO:0000256" key="2">
    <source>
        <dbReference type="ARBA" id="ARBA00007069"/>
    </source>
</evidence>
<keyword evidence="3 8" id="KW-0813">Transport</keyword>
<dbReference type="SUPFAM" id="SSF161098">
    <property type="entry name" value="MetI-like"/>
    <property type="match status" value="1"/>
</dbReference>
<evidence type="ECO:0000313" key="11">
    <source>
        <dbReference type="Proteomes" id="UP000066737"/>
    </source>
</evidence>
<evidence type="ECO:0000313" key="10">
    <source>
        <dbReference type="EMBL" id="CQH54237.1"/>
    </source>
</evidence>
<proteinExistence type="inferred from homology"/>
<evidence type="ECO:0000256" key="1">
    <source>
        <dbReference type="ARBA" id="ARBA00004651"/>
    </source>
</evidence>
<keyword evidence="7 8" id="KW-0472">Membrane</keyword>
<name>A0A0U5CXK0_9EURY</name>
<feature type="transmembrane region" description="Helical" evidence="8">
    <location>
        <begin position="176"/>
        <end position="196"/>
    </location>
</feature>
<evidence type="ECO:0000256" key="7">
    <source>
        <dbReference type="ARBA" id="ARBA00023136"/>
    </source>
</evidence>
<dbReference type="CDD" id="cd06261">
    <property type="entry name" value="TM_PBP2"/>
    <property type="match status" value="1"/>
</dbReference>
<dbReference type="KEGG" id="hhb:Hhub_2062"/>
<feature type="domain" description="ABC transmembrane type-1" evidence="9">
    <location>
        <begin position="83"/>
        <end position="289"/>
    </location>
</feature>
<evidence type="ECO:0000256" key="6">
    <source>
        <dbReference type="ARBA" id="ARBA00022989"/>
    </source>
</evidence>
<dbReference type="Pfam" id="PF00528">
    <property type="entry name" value="BPD_transp_1"/>
    <property type="match status" value="1"/>
</dbReference>
<dbReference type="EMBL" id="LN831302">
    <property type="protein sequence ID" value="CQH54237.1"/>
    <property type="molecule type" value="Genomic_DNA"/>
</dbReference>
<dbReference type="Proteomes" id="UP000066737">
    <property type="component" value="Chromosome I"/>
</dbReference>
<reference evidence="11" key="1">
    <citation type="journal article" date="2016" name="Environ. Microbiol.">
        <title>The complete genome of a viable archaeum isolated from 123-million-year-old rock salt.</title>
        <authorList>
            <person name="Jaakkola S.T."/>
            <person name="Pfeiffer F."/>
            <person name="Ravantti J.J."/>
            <person name="Guo Q."/>
            <person name="Liu Y."/>
            <person name="Chen X."/>
            <person name="Ma H."/>
            <person name="Yang C."/>
            <person name="Oksanen H.M."/>
            <person name="Bamford D.H."/>
        </authorList>
    </citation>
    <scope>NUCLEOTIDE SEQUENCE</scope>
    <source>
        <strain evidence="11">JI20-1</strain>
    </source>
</reference>
<organism evidence="10 11">
    <name type="scientific">Halobacterium hubeiense</name>
    <dbReference type="NCBI Taxonomy" id="1407499"/>
    <lineage>
        <taxon>Archaea</taxon>
        <taxon>Methanobacteriati</taxon>
        <taxon>Methanobacteriota</taxon>
        <taxon>Stenosarchaea group</taxon>
        <taxon>Halobacteria</taxon>
        <taxon>Halobacteriales</taxon>
        <taxon>Halobacteriaceae</taxon>
        <taxon>Halobacterium</taxon>
    </lineage>
</organism>
<evidence type="ECO:0000256" key="5">
    <source>
        <dbReference type="ARBA" id="ARBA00022692"/>
    </source>
</evidence>
<feature type="transmembrane region" description="Helical" evidence="8">
    <location>
        <begin position="82"/>
        <end position="106"/>
    </location>
</feature>
<dbReference type="STRING" id="1407499.HHUB_2062"/>
<feature type="transmembrane region" description="Helical" evidence="8">
    <location>
        <begin position="270"/>
        <end position="293"/>
    </location>
</feature>
<dbReference type="GO" id="GO:0005886">
    <property type="term" value="C:plasma membrane"/>
    <property type="evidence" value="ECO:0007669"/>
    <property type="project" value="UniProtKB-SubCell"/>
</dbReference>
<dbReference type="Gene3D" id="1.10.3720.10">
    <property type="entry name" value="MetI-like"/>
    <property type="match status" value="1"/>
</dbReference>
<evidence type="ECO:0000259" key="9">
    <source>
        <dbReference type="PROSITE" id="PS50928"/>
    </source>
</evidence>
<feature type="transmembrane region" description="Helical" evidence="8">
    <location>
        <begin position="26"/>
        <end position="48"/>
    </location>
</feature>
<keyword evidence="6 8" id="KW-1133">Transmembrane helix</keyword>
<evidence type="ECO:0000256" key="3">
    <source>
        <dbReference type="ARBA" id="ARBA00022448"/>
    </source>
</evidence>
<keyword evidence="4" id="KW-1003">Cell membrane</keyword>
<dbReference type="AlphaFoldDB" id="A0A0U5CXK0"/>
<keyword evidence="11" id="KW-1185">Reference proteome</keyword>